<dbReference type="AlphaFoldDB" id="A0A9X2SHU0"/>
<organism evidence="1 2">
    <name type="scientific">Amycolatopsis iheyensis</name>
    <dbReference type="NCBI Taxonomy" id="2945988"/>
    <lineage>
        <taxon>Bacteria</taxon>
        <taxon>Bacillati</taxon>
        <taxon>Actinomycetota</taxon>
        <taxon>Actinomycetes</taxon>
        <taxon>Pseudonocardiales</taxon>
        <taxon>Pseudonocardiaceae</taxon>
        <taxon>Amycolatopsis</taxon>
    </lineage>
</organism>
<evidence type="ECO:0000313" key="1">
    <source>
        <dbReference type="EMBL" id="MCR6482739.1"/>
    </source>
</evidence>
<protein>
    <submittedName>
        <fullName evidence="1">Uncharacterized protein</fullName>
    </submittedName>
</protein>
<accession>A0A9X2SHU0</accession>
<sequence length="54" mass="5751">MITYDGTPTRMVSMAFGRVATAPHLDLGAAPEAFAGLRVVQDRVLGVHARDLTP</sequence>
<gene>
    <name evidence="1" type="ORF">M8542_07910</name>
</gene>
<keyword evidence="2" id="KW-1185">Reference proteome</keyword>
<dbReference type="RefSeq" id="WP_257919365.1">
    <property type="nucleotide sequence ID" value="NZ_JAMXQV010000003.1"/>
</dbReference>
<comment type="caution">
    <text evidence="1">The sequence shown here is derived from an EMBL/GenBank/DDBJ whole genome shotgun (WGS) entry which is preliminary data.</text>
</comment>
<dbReference type="Proteomes" id="UP001144096">
    <property type="component" value="Unassembled WGS sequence"/>
</dbReference>
<dbReference type="EMBL" id="JAMXQV010000003">
    <property type="protein sequence ID" value="MCR6482739.1"/>
    <property type="molecule type" value="Genomic_DNA"/>
</dbReference>
<reference evidence="1" key="1">
    <citation type="submission" date="2022-06" db="EMBL/GenBank/DDBJ databases">
        <title>Amycolatopsis iheyaensis sp. nov., a new species of the genus Amycolatopsis isolated from soil in Iheya island, Japan.</title>
        <authorList>
            <person name="Ngamcharungchit C."/>
            <person name="Kanto H."/>
            <person name="Take A."/>
            <person name="Intra B."/>
            <person name="Matsumoto A."/>
            <person name="Panbangred W."/>
            <person name="Inahashi Y."/>
        </authorList>
    </citation>
    <scope>NUCLEOTIDE SEQUENCE</scope>
    <source>
        <strain evidence="1">OK19-0408</strain>
    </source>
</reference>
<name>A0A9X2SHU0_9PSEU</name>
<evidence type="ECO:0000313" key="2">
    <source>
        <dbReference type="Proteomes" id="UP001144096"/>
    </source>
</evidence>
<proteinExistence type="predicted"/>